<name>A0A379LIG5_9GAMM</name>
<dbReference type="Proteomes" id="UP000254123">
    <property type="component" value="Unassembled WGS sequence"/>
</dbReference>
<dbReference type="PANTHER" id="PTHR35368:SF1">
    <property type="entry name" value="HYDROPEROXIDE REDUCTASE"/>
    <property type="match status" value="1"/>
</dbReference>
<keyword evidence="2" id="KW-1185">Reference proteome</keyword>
<organism evidence="1 2">
    <name type="scientific">Psychrobacter phenylpyruvicus</name>
    <dbReference type="NCBI Taxonomy" id="29432"/>
    <lineage>
        <taxon>Bacteria</taxon>
        <taxon>Pseudomonadati</taxon>
        <taxon>Pseudomonadota</taxon>
        <taxon>Gammaproteobacteria</taxon>
        <taxon>Moraxellales</taxon>
        <taxon>Moraxellaceae</taxon>
        <taxon>Psychrobacter</taxon>
    </lineage>
</organism>
<gene>
    <name evidence="1" type="ORF">NCTC10526_00181</name>
</gene>
<sequence>MSTKLTQFNVKSHSEGKMRVDLDMRDLTMILDEPSEFGGTNQGATPVEAAVAALSGCVSIMISLIAKRQGITVNGVDINADFDLDMRGVMFVAETGNPFKEIRLSIILDADISPSQLAEMQQQVRQYCPLHSLFVQAGTEIVEEWSVISNQS</sequence>
<dbReference type="Pfam" id="PF02566">
    <property type="entry name" value="OsmC"/>
    <property type="match status" value="1"/>
</dbReference>
<reference evidence="1 2" key="1">
    <citation type="submission" date="2018-06" db="EMBL/GenBank/DDBJ databases">
        <authorList>
            <consortium name="Pathogen Informatics"/>
            <person name="Doyle S."/>
        </authorList>
    </citation>
    <scope>NUCLEOTIDE SEQUENCE [LARGE SCALE GENOMIC DNA]</scope>
    <source>
        <strain evidence="1 2">NCTC10526</strain>
    </source>
</reference>
<evidence type="ECO:0000313" key="1">
    <source>
        <dbReference type="EMBL" id="SUD89875.1"/>
    </source>
</evidence>
<accession>A0A379LIG5</accession>
<dbReference type="EMBL" id="UGVC01000001">
    <property type="protein sequence ID" value="SUD89875.1"/>
    <property type="molecule type" value="Genomic_DNA"/>
</dbReference>
<dbReference type="RefSeq" id="WP_051584388.1">
    <property type="nucleotide sequence ID" value="NZ_CAJHAQ010000001.1"/>
</dbReference>
<dbReference type="Gene3D" id="3.30.300.20">
    <property type="match status" value="1"/>
</dbReference>
<dbReference type="InterPro" id="IPR003718">
    <property type="entry name" value="OsmC/Ohr_fam"/>
</dbReference>
<dbReference type="InterPro" id="IPR036102">
    <property type="entry name" value="OsmC/Ohrsf"/>
</dbReference>
<protein>
    <submittedName>
        <fullName evidence="1">Peroxiredoxin, OsmC subfamily</fullName>
    </submittedName>
</protein>
<dbReference type="SUPFAM" id="SSF82784">
    <property type="entry name" value="OsmC-like"/>
    <property type="match status" value="1"/>
</dbReference>
<dbReference type="AlphaFoldDB" id="A0A379LIG5"/>
<dbReference type="InterPro" id="IPR052924">
    <property type="entry name" value="OsmC/Ohr_hydroprdx_reductase"/>
</dbReference>
<proteinExistence type="predicted"/>
<evidence type="ECO:0000313" key="2">
    <source>
        <dbReference type="Proteomes" id="UP000254123"/>
    </source>
</evidence>
<dbReference type="PANTHER" id="PTHR35368">
    <property type="entry name" value="HYDROPEROXIDE REDUCTASE"/>
    <property type="match status" value="1"/>
</dbReference>
<dbReference type="InterPro" id="IPR015946">
    <property type="entry name" value="KH_dom-like_a/b"/>
</dbReference>